<evidence type="ECO:0000313" key="2">
    <source>
        <dbReference type="EMBL" id="CAF9930388.1"/>
    </source>
</evidence>
<keyword evidence="3" id="KW-1185">Reference proteome</keyword>
<evidence type="ECO:0000313" key="3">
    <source>
        <dbReference type="Proteomes" id="UP000664534"/>
    </source>
</evidence>
<name>A0A8H3FZC9_9LECA</name>
<sequence>MVEICIGIVSACLPTLRPVFNVFIHGHHCSAREHGYCPRCSKDSNPKPGPNTADPHSPDQPMELKMPYHTSSKMGGLNWERGRVHVKTVGSDEGSLGEKLSDVERFGAEALKRGNSVQGDDDRSRDGSSEHRSLEARVPSMSLSVGVSKDV</sequence>
<proteinExistence type="predicted"/>
<dbReference type="EMBL" id="CAJPDT010000057">
    <property type="protein sequence ID" value="CAF9930388.1"/>
    <property type="molecule type" value="Genomic_DNA"/>
</dbReference>
<evidence type="ECO:0000256" key="1">
    <source>
        <dbReference type="SAM" id="MobiDB-lite"/>
    </source>
</evidence>
<dbReference type="Proteomes" id="UP000664534">
    <property type="component" value="Unassembled WGS sequence"/>
</dbReference>
<organism evidence="2 3">
    <name type="scientific">Imshaugia aleurites</name>
    <dbReference type="NCBI Taxonomy" id="172621"/>
    <lineage>
        <taxon>Eukaryota</taxon>
        <taxon>Fungi</taxon>
        <taxon>Dikarya</taxon>
        <taxon>Ascomycota</taxon>
        <taxon>Pezizomycotina</taxon>
        <taxon>Lecanoromycetes</taxon>
        <taxon>OSLEUM clade</taxon>
        <taxon>Lecanoromycetidae</taxon>
        <taxon>Lecanorales</taxon>
        <taxon>Lecanorineae</taxon>
        <taxon>Parmeliaceae</taxon>
        <taxon>Imshaugia</taxon>
    </lineage>
</organism>
<gene>
    <name evidence="2" type="ORF">IMSHALPRED_008159</name>
</gene>
<reference evidence="2" key="1">
    <citation type="submission" date="2021-03" db="EMBL/GenBank/DDBJ databases">
        <authorList>
            <person name="Tagirdzhanova G."/>
        </authorList>
    </citation>
    <scope>NUCLEOTIDE SEQUENCE</scope>
</reference>
<feature type="compositionally biased region" description="Basic and acidic residues" evidence="1">
    <location>
        <begin position="120"/>
        <end position="135"/>
    </location>
</feature>
<feature type="region of interest" description="Disordered" evidence="1">
    <location>
        <begin position="42"/>
        <end position="76"/>
    </location>
</feature>
<feature type="region of interest" description="Disordered" evidence="1">
    <location>
        <begin position="110"/>
        <end position="151"/>
    </location>
</feature>
<accession>A0A8H3FZC9</accession>
<dbReference type="AlphaFoldDB" id="A0A8H3FZC9"/>
<comment type="caution">
    <text evidence="2">The sequence shown here is derived from an EMBL/GenBank/DDBJ whole genome shotgun (WGS) entry which is preliminary data.</text>
</comment>
<protein>
    <submittedName>
        <fullName evidence="2">Uncharacterized protein</fullName>
    </submittedName>
</protein>